<feature type="domain" description="Protein kinase" evidence="13">
    <location>
        <begin position="13"/>
        <end position="258"/>
    </location>
</feature>
<evidence type="ECO:0000256" key="2">
    <source>
        <dbReference type="ARBA" id="ARBA00022490"/>
    </source>
</evidence>
<reference evidence="16 17" key="1">
    <citation type="submission" date="2024-04" db="EMBL/GenBank/DDBJ databases">
        <authorList>
            <person name="Rising A."/>
            <person name="Reimegard J."/>
            <person name="Sonavane S."/>
            <person name="Akerstrom W."/>
            <person name="Nylinder S."/>
            <person name="Hedman E."/>
            <person name="Kallberg Y."/>
        </authorList>
    </citation>
    <scope>NUCLEOTIDE SEQUENCE [LARGE SCALE GENOMIC DNA]</scope>
</reference>
<dbReference type="Pfam" id="PF18409">
    <property type="entry name" value="Plk4_PB2"/>
    <property type="match status" value="1"/>
</dbReference>
<dbReference type="InterPro" id="IPR046437">
    <property type="entry name" value="Ser_Thr-PK_POLO_box_1_sf"/>
</dbReference>
<feature type="compositionally biased region" description="Basic and acidic residues" evidence="12">
    <location>
        <begin position="378"/>
        <end position="387"/>
    </location>
</feature>
<dbReference type="Gene3D" id="1.10.510.10">
    <property type="entry name" value="Transferase(Phosphotransferase) domain 1"/>
    <property type="match status" value="1"/>
</dbReference>
<evidence type="ECO:0000256" key="12">
    <source>
        <dbReference type="SAM" id="MobiDB-lite"/>
    </source>
</evidence>
<feature type="binding site" evidence="11">
    <location>
        <position position="47"/>
    </location>
    <ligand>
        <name>ATP</name>
        <dbReference type="ChEBI" id="CHEBI:30616"/>
    </ligand>
</feature>
<evidence type="ECO:0000256" key="9">
    <source>
        <dbReference type="ARBA" id="ARBA00030429"/>
    </source>
</evidence>
<dbReference type="GO" id="GO:0004674">
    <property type="term" value="F:protein serine/threonine kinase activity"/>
    <property type="evidence" value="ECO:0007669"/>
    <property type="project" value="UniProtKB-KW"/>
</dbReference>
<dbReference type="InterPro" id="IPR000719">
    <property type="entry name" value="Prot_kinase_dom"/>
</dbReference>
<proteinExistence type="predicted"/>
<dbReference type="PANTHER" id="PTHR24345">
    <property type="entry name" value="SERINE/THREONINE-PROTEIN KINASE PLK"/>
    <property type="match status" value="1"/>
</dbReference>
<dbReference type="PROSITE" id="PS51984">
    <property type="entry name" value="CPB1"/>
    <property type="match status" value="1"/>
</dbReference>
<evidence type="ECO:0000256" key="10">
    <source>
        <dbReference type="ARBA" id="ARBA00030924"/>
    </source>
</evidence>
<feature type="domain" description="Cryptic POLO box 2 (CPB2)" evidence="15">
    <location>
        <begin position="627"/>
        <end position="735"/>
    </location>
</feature>
<dbReference type="InterPro" id="IPR008266">
    <property type="entry name" value="Tyr_kinase_AS"/>
</dbReference>
<keyword evidence="4" id="KW-0808">Transferase</keyword>
<evidence type="ECO:0000256" key="6">
    <source>
        <dbReference type="ARBA" id="ARBA00022777"/>
    </source>
</evidence>
<dbReference type="InterPro" id="IPR047108">
    <property type="entry name" value="Plk4-like_POLO_box_2_sf"/>
</dbReference>
<feature type="compositionally biased region" description="Basic and acidic residues" evidence="12">
    <location>
        <begin position="320"/>
        <end position="335"/>
    </location>
</feature>
<keyword evidence="7 11" id="KW-0067">ATP-binding</keyword>
<organism evidence="16 17">
    <name type="scientific">Larinioides sclopetarius</name>
    <dbReference type="NCBI Taxonomy" id="280406"/>
    <lineage>
        <taxon>Eukaryota</taxon>
        <taxon>Metazoa</taxon>
        <taxon>Ecdysozoa</taxon>
        <taxon>Arthropoda</taxon>
        <taxon>Chelicerata</taxon>
        <taxon>Arachnida</taxon>
        <taxon>Araneae</taxon>
        <taxon>Araneomorphae</taxon>
        <taxon>Entelegynae</taxon>
        <taxon>Araneoidea</taxon>
        <taxon>Araneidae</taxon>
        <taxon>Larinioides</taxon>
    </lineage>
</organism>
<dbReference type="Gene3D" id="3.30.1120.130">
    <property type="match status" value="1"/>
</dbReference>
<dbReference type="InterPro" id="IPR033699">
    <property type="entry name" value="POLO_box_Plk4_1"/>
</dbReference>
<dbReference type="PROSITE" id="PS00109">
    <property type="entry name" value="PROTEIN_KINASE_TYR"/>
    <property type="match status" value="1"/>
</dbReference>
<evidence type="ECO:0000259" key="13">
    <source>
        <dbReference type="PROSITE" id="PS50011"/>
    </source>
</evidence>
<feature type="region of interest" description="Disordered" evidence="12">
    <location>
        <begin position="268"/>
        <end position="387"/>
    </location>
</feature>
<keyword evidence="2" id="KW-0963">Cytoplasm</keyword>
<keyword evidence="17" id="KW-1185">Reference proteome</keyword>
<dbReference type="EMBL" id="CAXIEN010000459">
    <property type="protein sequence ID" value="CAL1298335.1"/>
    <property type="molecule type" value="Genomic_DNA"/>
</dbReference>
<dbReference type="Pfam" id="PF18190">
    <property type="entry name" value="Plk4_PB1"/>
    <property type="match status" value="1"/>
</dbReference>
<accession>A0AAV2BRI1</accession>
<feature type="domain" description="Cryptic POLO box 1 (CPB1)" evidence="14">
    <location>
        <begin position="511"/>
        <end position="626"/>
    </location>
</feature>
<dbReference type="Pfam" id="PF00069">
    <property type="entry name" value="Pkinase"/>
    <property type="match status" value="1"/>
</dbReference>
<dbReference type="GO" id="GO:0005634">
    <property type="term" value="C:nucleus"/>
    <property type="evidence" value="ECO:0007669"/>
    <property type="project" value="TreeGrafter"/>
</dbReference>
<dbReference type="PROSITE" id="PS50011">
    <property type="entry name" value="PROTEIN_KINASE_DOM"/>
    <property type="match status" value="1"/>
</dbReference>
<keyword evidence="5 11" id="KW-0547">Nucleotide-binding</keyword>
<dbReference type="InterPro" id="IPR033698">
    <property type="entry name" value="POLO_box_Plk4_2"/>
</dbReference>
<dbReference type="Proteomes" id="UP001497382">
    <property type="component" value="Unassembled WGS sequence"/>
</dbReference>
<evidence type="ECO:0000256" key="8">
    <source>
        <dbReference type="ARBA" id="ARBA00023212"/>
    </source>
</evidence>
<evidence type="ECO:0000256" key="5">
    <source>
        <dbReference type="ARBA" id="ARBA00022741"/>
    </source>
</evidence>
<gene>
    <name evidence="16" type="ORF">LARSCL_LOCUS20797</name>
</gene>
<feature type="region of interest" description="Disordered" evidence="12">
    <location>
        <begin position="574"/>
        <end position="596"/>
    </location>
</feature>
<evidence type="ECO:0000313" key="16">
    <source>
        <dbReference type="EMBL" id="CAL1298335.1"/>
    </source>
</evidence>
<dbReference type="PANTHER" id="PTHR24345:SF91">
    <property type="entry name" value="SERINE_THREONINE-PROTEIN KINASE PLK4"/>
    <property type="match status" value="1"/>
</dbReference>
<dbReference type="SUPFAM" id="SSF56112">
    <property type="entry name" value="Protein kinase-like (PK-like)"/>
    <property type="match status" value="1"/>
</dbReference>
<name>A0AAV2BRI1_9ARAC</name>
<dbReference type="InterPro" id="IPR011009">
    <property type="entry name" value="Kinase-like_dom_sf"/>
</dbReference>
<sequence length="755" mass="87567">MTDRKELNINKQKFEIELIGRGGFANVYKAKPFDGDGYLGKYVAIKKISKTDTKWSKHKPFVTQEIEIHEKLDHPNIVKLYNVVKNKEAIYLILELCDCSLADYVKKRNCIREEDVYYIFKQIVDGVQYLHSKQVIHRDLTLRNILLTKDMQVKIADFGLSTYLNEADDPRYTVCGTQNYMAPEMKGRKGHKEKVDCWNLGCILYALFDGEPPKTVKGVVVDYPQNISHEAKELLQKLLAKKPTERTCIEAVPNFEFFKKYERTSKSKNSLYRSDDSGNGSRNHLSSPTEKESRFRSLDSGFNSKNSSSKRSNSRRKKYHSEEKLTERRNFDFQKVELLPPQKNFLNNNHTHDRKRSASEDRKPYRPLSCNNPQQMHNSRERSASAERERIEDLKLSCRHDYTNDLHRIISSDCYKSQEKYRNNDCAINSAWNTHGSCNPEPTEHCDDPSCRFSNIVLEGQHKVSPSPCSHTGCFDIKCSHVATCCCHSHSYHKHRLPNINPEKLNKHCQEQITSPLNVARLRPKRHMPKGLNTVLHISADNQVIMEVLKTRKGKEFVFEVIIISTDGMKIKMFKPPKNTPLDDDRPPPFPKDSNEIKSYDYQMLPKMYHKNYLVAKQFVDILRAKKPKFINNTKNGRFYAMENSPDPDMKMEFYGGGSVVKKDQIIYITDKLGQKCVVYDETITKNLNQDFKLMLEEFLNEKEDCERILKFHESLRSPNFPIVLGDAKNNLICPGQNTGKENFAPTSSRWKGDR</sequence>
<dbReference type="Gene3D" id="3.30.1120.120">
    <property type="match status" value="1"/>
</dbReference>
<dbReference type="InterPro" id="IPR017441">
    <property type="entry name" value="Protein_kinase_ATP_BS"/>
</dbReference>
<keyword evidence="6" id="KW-0418">Kinase</keyword>
<protein>
    <recommendedName>
        <fullName evidence="10">Serine/threonine-protein kinase SAK</fullName>
    </recommendedName>
    <alternativeName>
        <fullName evidence="9">Serine/threonine-protein kinase Sak</fullName>
    </alternativeName>
</protein>
<dbReference type="GO" id="GO:0005814">
    <property type="term" value="C:centriole"/>
    <property type="evidence" value="ECO:0007669"/>
    <property type="project" value="UniProtKB-SubCell"/>
</dbReference>
<evidence type="ECO:0000313" key="17">
    <source>
        <dbReference type="Proteomes" id="UP001497382"/>
    </source>
</evidence>
<evidence type="ECO:0000256" key="3">
    <source>
        <dbReference type="ARBA" id="ARBA00022527"/>
    </source>
</evidence>
<keyword evidence="3" id="KW-0723">Serine/threonine-protein kinase</keyword>
<feature type="compositionally biased region" description="Polar residues" evidence="12">
    <location>
        <begin position="268"/>
        <end position="288"/>
    </location>
</feature>
<dbReference type="GO" id="GO:0005524">
    <property type="term" value="F:ATP binding"/>
    <property type="evidence" value="ECO:0007669"/>
    <property type="project" value="UniProtKB-UniRule"/>
</dbReference>
<comment type="caution">
    <text evidence="16">The sequence shown here is derived from an EMBL/GenBank/DDBJ whole genome shotgun (WGS) entry which is preliminary data.</text>
</comment>
<dbReference type="PROSITE" id="PS00107">
    <property type="entry name" value="PROTEIN_KINASE_ATP"/>
    <property type="match status" value="1"/>
</dbReference>
<dbReference type="AlphaFoldDB" id="A0AAV2BRI1"/>
<evidence type="ECO:0000256" key="4">
    <source>
        <dbReference type="ARBA" id="ARBA00022679"/>
    </source>
</evidence>
<evidence type="ECO:0000259" key="15">
    <source>
        <dbReference type="PROSITE" id="PS51985"/>
    </source>
</evidence>
<dbReference type="PROSITE" id="PS51985">
    <property type="entry name" value="CPB2"/>
    <property type="match status" value="1"/>
</dbReference>
<evidence type="ECO:0000256" key="11">
    <source>
        <dbReference type="PROSITE-ProRule" id="PRU10141"/>
    </source>
</evidence>
<evidence type="ECO:0000256" key="7">
    <source>
        <dbReference type="ARBA" id="ARBA00022840"/>
    </source>
</evidence>
<keyword evidence="8" id="KW-0206">Cytoskeleton</keyword>
<feature type="compositionally biased region" description="Basic and acidic residues" evidence="12">
    <location>
        <begin position="581"/>
        <end position="596"/>
    </location>
</feature>
<evidence type="ECO:0000259" key="14">
    <source>
        <dbReference type="PROSITE" id="PS51984"/>
    </source>
</evidence>
<evidence type="ECO:0000256" key="1">
    <source>
        <dbReference type="ARBA" id="ARBA00004114"/>
    </source>
</evidence>
<dbReference type="FunFam" id="3.30.200.20:FF:000042">
    <property type="entry name" value="Aurora kinase A"/>
    <property type="match status" value="1"/>
</dbReference>
<comment type="subcellular location">
    <subcellularLocation>
        <location evidence="1">Cytoplasm</location>
        <location evidence="1">Cytoskeleton</location>
        <location evidence="1">Microtubule organizing center</location>
        <location evidence="1">Centrosome</location>
        <location evidence="1">Centriole</location>
    </subcellularLocation>
</comment>